<dbReference type="GO" id="GO:0033925">
    <property type="term" value="F:mannosyl-glycoprotein endo-beta-N-acetylglucosaminidase activity"/>
    <property type="evidence" value="ECO:0007669"/>
    <property type="project" value="UniProtKB-EC"/>
</dbReference>
<evidence type="ECO:0000313" key="1">
    <source>
        <dbReference type="EMBL" id="QOY27213.1"/>
    </source>
</evidence>
<keyword evidence="1" id="KW-0326">Glycosidase</keyword>
<dbReference type="SMART" id="SM00047">
    <property type="entry name" value="LYZ2"/>
    <property type="match status" value="1"/>
</dbReference>
<dbReference type="EMBL" id="CP063687">
    <property type="protein sequence ID" value="QOY27213.1"/>
    <property type="molecule type" value="Genomic_DNA"/>
</dbReference>
<sequence>MKKSLAAAMLLSAVTLEFFTITDSVKAAYIDNSIYQLETTQKFASESEASQAVTKLKKDTGWKADYQKSGTSKNYQISASGLTSETNAKSVLSDFTKQTGIKGTSSPTGSKQPYYTAVSGTISGEQQANNLLDKMKKETGLTGTVKPNGVKQPYISIVTSELTSEAGAKSAIQELKKQTGVNANYQKLEQEPEIIQIQSGKIQGEKTASQVKSSFQKDSGLNATLNMTDKGQSYYIVTTNSLINKADEAKSLIKQLEQSTGVKSSYKTINNKKTITSYNIETGYFNGLSMVKNSISQIINNTGVKGSYQKVGATSNYVVKMKDVSPEKLKSLQAFFKKKRWHMTYTAVKKTSTQTTYQVITNAVTNAQADKAVNFLSRKKLKSSKSNSGKTAANQYQLLSQQTADKTKVTKGLNSLKKIGINATAKSIKQPKGITYKIKTEALLDTAKINQVKSFFKTKKLTAVSEKTGKSAYTQYQVTVSDLLNQKDIDRVLTFFKTNNAKGNAKQNGKSTYTQYKLVTDQISTSSALNKGLSFFKAKNLSASYTTKNNPIYSIVITEQFTGKSNADKAASKVKQLYGWAVSSVEVKSGPQIMETNYNITMSEMVAKQLKANPQTDSSAYVSLSYINSANSTVTADFLNVRSTPEVKSNNIIGTVTKGYKVNIISVENNWAKIKMGWRKASEEEVSYYVNPANFSVSDKSYFQFLKLSKYAGLTASEVNTKILKGKGILEGKGEAFIKAAESNSINELYLISHALLETGNGTSELANGVTYNGKKVYNMYGIGAYDGDAVNKGAQYAYNQGWFSPEAAITGGAKFIGQSYIHNAVYNQDTLYKMRWEPSVSHQYASDIGWAYKQVNRMYSLYSLLDNYQLYYDIPVYK</sequence>
<name>A0A2D3DTE2_BACVE</name>
<proteinExistence type="predicted"/>
<evidence type="ECO:0000313" key="2">
    <source>
        <dbReference type="Proteomes" id="UP000587477"/>
    </source>
</evidence>
<dbReference type="Pfam" id="PF01832">
    <property type="entry name" value="Glucosaminidase"/>
    <property type="match status" value="1"/>
</dbReference>
<dbReference type="PROSITE" id="PS51724">
    <property type="entry name" value="SPOR"/>
    <property type="match status" value="1"/>
</dbReference>
<organism evidence="1 2">
    <name type="scientific">Bacillus velezensis</name>
    <dbReference type="NCBI Taxonomy" id="492670"/>
    <lineage>
        <taxon>Bacteria</taxon>
        <taxon>Bacillati</taxon>
        <taxon>Bacillota</taxon>
        <taxon>Bacilli</taxon>
        <taxon>Bacillales</taxon>
        <taxon>Bacillaceae</taxon>
        <taxon>Bacillus</taxon>
        <taxon>Bacillus amyloliquefaciens group</taxon>
    </lineage>
</organism>
<dbReference type="InterPro" id="IPR003646">
    <property type="entry name" value="SH3-like_bac-type"/>
</dbReference>
<gene>
    <name evidence="1" type="primary">lytD</name>
    <name evidence="1" type="ORF">BACVE_002224</name>
</gene>
<keyword evidence="1" id="KW-0378">Hydrolase</keyword>
<dbReference type="Proteomes" id="UP000587477">
    <property type="component" value="Chromosome"/>
</dbReference>
<dbReference type="GO" id="GO:0042834">
    <property type="term" value="F:peptidoglycan binding"/>
    <property type="evidence" value="ECO:0007669"/>
    <property type="project" value="InterPro"/>
</dbReference>
<dbReference type="Gene3D" id="2.30.30.40">
    <property type="entry name" value="SH3 Domains"/>
    <property type="match status" value="1"/>
</dbReference>
<dbReference type="InterPro" id="IPR007730">
    <property type="entry name" value="SPOR-like_dom"/>
</dbReference>
<dbReference type="RefSeq" id="WP_017418794.1">
    <property type="nucleotide sequence ID" value="NZ_AP024501.1"/>
</dbReference>
<dbReference type="InterPro" id="IPR002901">
    <property type="entry name" value="MGlyc_endo_b_GlcNAc-like_dom"/>
</dbReference>
<dbReference type="AlphaFoldDB" id="A0A2D3DTE2"/>
<dbReference type="Gene3D" id="1.10.530.10">
    <property type="match status" value="1"/>
</dbReference>
<accession>A0A2D3DTE2</accession>
<protein>
    <submittedName>
        <fullName evidence="1">Beta-N-acetylglucosaminidase</fullName>
        <ecNumber evidence="1">3.2.1.96</ecNumber>
    </submittedName>
</protein>
<dbReference type="SMART" id="SM00287">
    <property type="entry name" value="SH3b"/>
    <property type="match status" value="1"/>
</dbReference>
<dbReference type="PROSITE" id="PS51781">
    <property type="entry name" value="SH3B"/>
    <property type="match status" value="1"/>
</dbReference>
<reference evidence="2" key="1">
    <citation type="submission" date="2020-10" db="EMBL/GenBank/DDBJ databases">
        <title>Complete genome sequence of Bacillus velezensis NST6.</title>
        <authorList>
            <person name="Choi J."/>
        </authorList>
    </citation>
    <scope>NUCLEOTIDE SEQUENCE [LARGE SCALE GENOMIC DNA]</scope>
    <source>
        <strain evidence="2">NST6</strain>
    </source>
</reference>
<accession>A0A2S7L8W7</accession>
<dbReference type="EC" id="3.2.1.96" evidence="1"/>
<dbReference type="GO" id="GO:0004040">
    <property type="term" value="F:amidase activity"/>
    <property type="evidence" value="ECO:0007669"/>
    <property type="project" value="InterPro"/>
</dbReference>